<proteinExistence type="predicted"/>
<accession>A0ABU5S331</accession>
<organism evidence="1 2">
    <name type="scientific">Arcicella gelida</name>
    <dbReference type="NCBI Taxonomy" id="2984195"/>
    <lineage>
        <taxon>Bacteria</taxon>
        <taxon>Pseudomonadati</taxon>
        <taxon>Bacteroidota</taxon>
        <taxon>Cytophagia</taxon>
        <taxon>Cytophagales</taxon>
        <taxon>Flectobacillaceae</taxon>
        <taxon>Arcicella</taxon>
    </lineage>
</organism>
<dbReference type="RefSeq" id="WP_323327829.1">
    <property type="nucleotide sequence ID" value="NZ_JAYGIL010000008.1"/>
</dbReference>
<protein>
    <submittedName>
        <fullName evidence="1">Uncharacterized protein</fullName>
    </submittedName>
</protein>
<name>A0ABU5S331_9BACT</name>
<sequence length="398" mass="45539">MELKSGKEEIAYLLGKVIEKFETESGQKVVRNSNRKNYEEVAKVLSEISNQLPFTSAELRHEDYAPEKTHRPSEYPFRKYDITGNQIKDAFYNQIVTNPRPFLVDSAYIYLFGMGRKGFAENPTDPELIDYEENTATTSGTQKVDKTRGSFGISNLPFFVKGLLLFLTVGFSTSSYFWLKEKKQLETLKEDLSIVPYLPSKAEIDSLEGIWLCYTGSPQARSFDPDRYHMVVSNIMNVSYKDGYFTFIRYGSNFNHKGFMQFESPWLVSVHSRVKNAPENPSPKHSLLKFEKGKSFASVISASWNFDIGERNKIIGIREIYIKLGKGLTVKEIINEPENALCRCKIIKLTKPDGHIRSFQLKNENLEKLPYEGIKSLLDENSILLKDPENGVVLGRKK</sequence>
<keyword evidence="2" id="KW-1185">Reference proteome</keyword>
<evidence type="ECO:0000313" key="1">
    <source>
        <dbReference type="EMBL" id="MEA5402863.1"/>
    </source>
</evidence>
<reference evidence="1 2" key="1">
    <citation type="submission" date="2023-12" db="EMBL/GenBank/DDBJ databases">
        <title>Novel species of the genus Arcicella isolated from rivers.</title>
        <authorList>
            <person name="Lu H."/>
        </authorList>
    </citation>
    <scope>NUCLEOTIDE SEQUENCE [LARGE SCALE GENOMIC DNA]</scope>
    <source>
        <strain evidence="1 2">DC2W</strain>
    </source>
</reference>
<gene>
    <name evidence="1" type="ORF">VB776_08050</name>
</gene>
<evidence type="ECO:0000313" key="2">
    <source>
        <dbReference type="Proteomes" id="UP001303899"/>
    </source>
</evidence>
<dbReference type="EMBL" id="JAYGIL010000008">
    <property type="protein sequence ID" value="MEA5402863.1"/>
    <property type="molecule type" value="Genomic_DNA"/>
</dbReference>
<comment type="caution">
    <text evidence="1">The sequence shown here is derived from an EMBL/GenBank/DDBJ whole genome shotgun (WGS) entry which is preliminary data.</text>
</comment>
<dbReference type="Proteomes" id="UP001303899">
    <property type="component" value="Unassembled WGS sequence"/>
</dbReference>